<organism evidence="4 5">
    <name type="scientific">Roseisalinus antarcticus</name>
    <dbReference type="NCBI Taxonomy" id="254357"/>
    <lineage>
        <taxon>Bacteria</taxon>
        <taxon>Pseudomonadati</taxon>
        <taxon>Pseudomonadota</taxon>
        <taxon>Alphaproteobacteria</taxon>
        <taxon>Rhodobacterales</taxon>
        <taxon>Roseobacteraceae</taxon>
        <taxon>Roseisalinus</taxon>
    </lineage>
</organism>
<feature type="compositionally biased region" description="Basic and acidic residues" evidence="2">
    <location>
        <begin position="92"/>
        <end position="102"/>
    </location>
</feature>
<keyword evidence="1" id="KW-0175">Coiled coil</keyword>
<feature type="transmembrane region" description="Helical" evidence="3">
    <location>
        <begin position="146"/>
        <end position="167"/>
    </location>
</feature>
<keyword evidence="3" id="KW-1133">Transmembrane helix</keyword>
<feature type="coiled-coil region" evidence="1">
    <location>
        <begin position="316"/>
        <end position="343"/>
    </location>
</feature>
<keyword evidence="3" id="KW-0472">Membrane</keyword>
<evidence type="ECO:0000256" key="3">
    <source>
        <dbReference type="SAM" id="Phobius"/>
    </source>
</evidence>
<dbReference type="PANTHER" id="PTHR32309">
    <property type="entry name" value="TYROSINE-PROTEIN KINASE"/>
    <property type="match status" value="1"/>
</dbReference>
<accession>A0A1Y5TS08</accession>
<evidence type="ECO:0008006" key="6">
    <source>
        <dbReference type="Google" id="ProtNLM"/>
    </source>
</evidence>
<evidence type="ECO:0000313" key="5">
    <source>
        <dbReference type="Proteomes" id="UP000193900"/>
    </source>
</evidence>
<dbReference type="EMBL" id="FWFZ01000021">
    <property type="protein sequence ID" value="SLN68788.1"/>
    <property type="molecule type" value="Genomic_DNA"/>
</dbReference>
<name>A0A1Y5TS08_9RHOB</name>
<feature type="region of interest" description="Disordered" evidence="2">
    <location>
        <begin position="1"/>
        <end position="125"/>
    </location>
</feature>
<keyword evidence="3" id="KW-0812">Transmembrane</keyword>
<protein>
    <recommendedName>
        <fullName evidence="6">Chain length determinant protein</fullName>
    </recommendedName>
</protein>
<sequence length="503" mass="54496">MADNRLGDGRRLSVIDVAEPGATAPADQADTAPRAGAQDTATADAARQGTAQPDTGKADTAKPQAPKAEAGDRPANKADATPGPGKPAPGKPADKKPADKKPGPGPANKGEGGEPPRKKPAKQAETVQVIEVAPVAQPAVMRKRHWGLALVFVLMVVAPLTAAGWYLEFRSEDQYASIVGFTVRKEEGTSATELLTPLLGGLGGGGGSSDSDVLYEFIQSQSLVSRIDERVDLVGHYSVPYDKDPIFALNPDATIEDLTNYWSRVVQLSYDSATGLMELRVLAFEAEQARTIARAIVEESQALINDLNATARSDTLRYAQDDLADAESRLRDAREALVLFRTRTQIVDPETYGRGQESLINVLQQQLAQALIDYDLLLQGAGGTDPRVAQAQSRIDAIRARIDEERESSVVSEDYPRLLAEYESLAVDREFAEESYRAARAALDSARADVTRQTRYLAAYIEPTLPQSAEYPRRLVLMGLAALFLFLSWAIVSLVYYSIRDSR</sequence>
<feature type="transmembrane region" description="Helical" evidence="3">
    <location>
        <begin position="475"/>
        <end position="499"/>
    </location>
</feature>
<keyword evidence="5" id="KW-1185">Reference proteome</keyword>
<evidence type="ECO:0000313" key="4">
    <source>
        <dbReference type="EMBL" id="SLN68788.1"/>
    </source>
</evidence>
<dbReference type="GO" id="GO:0005886">
    <property type="term" value="C:plasma membrane"/>
    <property type="evidence" value="ECO:0007669"/>
    <property type="project" value="TreeGrafter"/>
</dbReference>
<dbReference type="Proteomes" id="UP000193900">
    <property type="component" value="Unassembled WGS sequence"/>
</dbReference>
<feature type="compositionally biased region" description="Low complexity" evidence="2">
    <location>
        <begin position="22"/>
        <end position="52"/>
    </location>
</feature>
<dbReference type="AlphaFoldDB" id="A0A1Y5TS08"/>
<dbReference type="InterPro" id="IPR050445">
    <property type="entry name" value="Bact_polysacc_biosynth/exp"/>
</dbReference>
<gene>
    <name evidence="4" type="ORF">ROA7023_03329</name>
</gene>
<reference evidence="4 5" key="1">
    <citation type="submission" date="2017-03" db="EMBL/GenBank/DDBJ databases">
        <authorList>
            <person name="Afonso C.L."/>
            <person name="Miller P.J."/>
            <person name="Scott M.A."/>
            <person name="Spackman E."/>
            <person name="Goraichik I."/>
            <person name="Dimitrov K.M."/>
            <person name="Suarez D.L."/>
            <person name="Swayne D.E."/>
        </authorList>
    </citation>
    <scope>NUCLEOTIDE SEQUENCE [LARGE SCALE GENOMIC DNA]</scope>
    <source>
        <strain evidence="4 5">CECT 7023</strain>
    </source>
</reference>
<evidence type="ECO:0000256" key="1">
    <source>
        <dbReference type="SAM" id="Coils"/>
    </source>
</evidence>
<dbReference type="PANTHER" id="PTHR32309:SF13">
    <property type="entry name" value="FERRIC ENTEROBACTIN TRANSPORT PROTEIN FEPE"/>
    <property type="match status" value="1"/>
</dbReference>
<feature type="compositionally biased region" description="Basic and acidic residues" evidence="2">
    <location>
        <begin position="1"/>
        <end position="13"/>
    </location>
</feature>
<proteinExistence type="predicted"/>
<feature type="coiled-coil region" evidence="1">
    <location>
        <begin position="388"/>
        <end position="449"/>
    </location>
</feature>
<dbReference type="GO" id="GO:0004713">
    <property type="term" value="F:protein tyrosine kinase activity"/>
    <property type="evidence" value="ECO:0007669"/>
    <property type="project" value="TreeGrafter"/>
</dbReference>
<evidence type="ECO:0000256" key="2">
    <source>
        <dbReference type="SAM" id="MobiDB-lite"/>
    </source>
</evidence>